<feature type="repeat" description="TPR" evidence="3">
    <location>
        <begin position="981"/>
        <end position="1014"/>
    </location>
</feature>
<dbReference type="Proteomes" id="UP000669133">
    <property type="component" value="Unassembled WGS sequence"/>
</dbReference>
<dbReference type="PANTHER" id="PTHR15704:SF7">
    <property type="entry name" value="SUPERKILLER COMPLEX PROTEIN 3"/>
    <property type="match status" value="1"/>
</dbReference>
<evidence type="ECO:0000256" key="2">
    <source>
        <dbReference type="ARBA" id="ARBA00022803"/>
    </source>
</evidence>
<dbReference type="GO" id="GO:0006401">
    <property type="term" value="P:RNA catabolic process"/>
    <property type="evidence" value="ECO:0007669"/>
    <property type="project" value="InterPro"/>
</dbReference>
<feature type="repeat" description="TPR" evidence="3">
    <location>
        <begin position="38"/>
        <end position="71"/>
    </location>
</feature>
<dbReference type="SUPFAM" id="SSF48452">
    <property type="entry name" value="TPR-like"/>
    <property type="match status" value="2"/>
</dbReference>
<evidence type="ECO:0000313" key="6">
    <source>
        <dbReference type="Proteomes" id="UP000669133"/>
    </source>
</evidence>
<keyword evidence="6" id="KW-1185">Reference proteome</keyword>
<dbReference type="Pfam" id="PF13432">
    <property type="entry name" value="TPR_16"/>
    <property type="match status" value="2"/>
</dbReference>
<dbReference type="RefSeq" id="XP_067550390.1">
    <property type="nucleotide sequence ID" value="XM_067692627.1"/>
</dbReference>
<dbReference type="SUPFAM" id="SSF48439">
    <property type="entry name" value="Protein prenylyltransferase"/>
    <property type="match status" value="1"/>
</dbReference>
<gene>
    <name evidence="5" type="ORF">I9W82_000364</name>
</gene>
<dbReference type="InterPro" id="IPR019734">
    <property type="entry name" value="TPR_rpt"/>
</dbReference>
<dbReference type="PANTHER" id="PTHR15704">
    <property type="entry name" value="SUPERKILLER 3 PROTEIN-RELATED"/>
    <property type="match status" value="1"/>
</dbReference>
<feature type="repeat" description="TPR" evidence="3">
    <location>
        <begin position="734"/>
        <end position="767"/>
    </location>
</feature>
<dbReference type="SMART" id="SM00028">
    <property type="entry name" value="TPR"/>
    <property type="match status" value="14"/>
</dbReference>
<dbReference type="GO" id="GO:0055087">
    <property type="term" value="C:Ski complex"/>
    <property type="evidence" value="ECO:0007669"/>
    <property type="project" value="InterPro"/>
</dbReference>
<dbReference type="Pfam" id="PF14559">
    <property type="entry name" value="TPR_19"/>
    <property type="match status" value="1"/>
</dbReference>
<protein>
    <submittedName>
        <fullName evidence="5">SKI3</fullName>
    </submittedName>
</protein>
<dbReference type="InterPro" id="IPR011990">
    <property type="entry name" value="TPR-like_helical_dom_sf"/>
</dbReference>
<evidence type="ECO:0000256" key="4">
    <source>
        <dbReference type="SAM" id="MobiDB-lite"/>
    </source>
</evidence>
<reference evidence="5 6" key="1">
    <citation type="submission" date="2020-12" db="EMBL/GenBank/DDBJ databases">
        <title>Effect of drift, selection, and recombination on the evolution of hybrid genomes in Candida yeast pathogens.</title>
        <authorList>
            <person name="Mixao V."/>
            <person name="Ksiezopolska E."/>
            <person name="Saus E."/>
            <person name="Boekhout T."/>
            <person name="Gacser A."/>
            <person name="Gabaldon T."/>
        </authorList>
    </citation>
    <scope>NUCLEOTIDE SEQUENCE [LARGE SCALE GENOMIC DNA]</scope>
    <source>
        <strain evidence="5 6">BP57</strain>
    </source>
</reference>
<dbReference type="InterPro" id="IPR039226">
    <property type="entry name" value="Ski3/TTC37"/>
</dbReference>
<dbReference type="EMBL" id="JAEOAQ010000001">
    <property type="protein sequence ID" value="KAG5421274.1"/>
    <property type="molecule type" value="Genomic_DNA"/>
</dbReference>
<feature type="repeat" description="TPR" evidence="3">
    <location>
        <begin position="699"/>
        <end position="732"/>
    </location>
</feature>
<feature type="repeat" description="TPR" evidence="3">
    <location>
        <begin position="4"/>
        <end position="37"/>
    </location>
</feature>
<feature type="repeat" description="TPR" evidence="3">
    <location>
        <begin position="1143"/>
        <end position="1176"/>
    </location>
</feature>
<accession>A0A8H7ZJB3</accession>
<keyword evidence="2 3" id="KW-0802">TPR repeat</keyword>
<feature type="region of interest" description="Disordered" evidence="4">
    <location>
        <begin position="338"/>
        <end position="360"/>
    </location>
</feature>
<organism evidence="5 6">
    <name type="scientific">Candida metapsilosis</name>
    <dbReference type="NCBI Taxonomy" id="273372"/>
    <lineage>
        <taxon>Eukaryota</taxon>
        <taxon>Fungi</taxon>
        <taxon>Dikarya</taxon>
        <taxon>Ascomycota</taxon>
        <taxon>Saccharomycotina</taxon>
        <taxon>Pichiomycetes</taxon>
        <taxon>Debaryomycetaceae</taxon>
        <taxon>Candida/Lodderomyces clade</taxon>
        <taxon>Candida</taxon>
    </lineage>
</organism>
<dbReference type="OrthoDB" id="421075at2759"/>
<evidence type="ECO:0000313" key="5">
    <source>
        <dbReference type="EMBL" id="KAG5421274.1"/>
    </source>
</evidence>
<comment type="caution">
    <text evidence="5">The sequence shown here is derived from an EMBL/GenBank/DDBJ whole genome shotgun (WGS) entry which is preliminary data.</text>
</comment>
<dbReference type="Gene3D" id="1.25.40.10">
    <property type="entry name" value="Tetratricopeptide repeat domain"/>
    <property type="match status" value="5"/>
</dbReference>
<keyword evidence="1" id="KW-0677">Repeat</keyword>
<evidence type="ECO:0000256" key="1">
    <source>
        <dbReference type="ARBA" id="ARBA00022737"/>
    </source>
</evidence>
<evidence type="ECO:0000256" key="3">
    <source>
        <dbReference type="PROSITE-ProRule" id="PRU00339"/>
    </source>
</evidence>
<dbReference type="PROSITE" id="PS50005">
    <property type="entry name" value="TPR"/>
    <property type="match status" value="6"/>
</dbReference>
<sequence length="1386" mass="157808">MSGVKSILKLAKTALESNDPESALDHSKEAIKLDPKSYYAFVFQGKSYQLLNDSAKAITSFKRAIDLDPQNLLAWKGYFQIAKGSNDYKQFFSVLTALTKIYIEQGTSISELLTSMRNYLNDNNAKNNEALYEYYLRSILPGTELGDLIGSSVETPSRTYKKLIDLKQSQVEKEMIAKVSKERIKLGRTMTLEQKAKLDALSWSYYSDNDLINLYNEFLNVCDDEELRKTYQEKLLKLKFELLKICPEKEPMIKDIKQSVEDMIFLKTTSLFCWNLYFDWNDAKSIDSLDEDRVIEYLQLFQNEGLGLVLFGYVMSDMSPYNKEKIIKGLSTNEIVSSKTKKKKNNKKEETPELDELADMDDENDDNSHLYLPQEEVLGVLLSGFQKVKGSVLANRIIINYYVHLRQYQVASERCREGIKILADLQRNFGVDLKNAKEDLLCSLATVYTYHEAPKNYTRAVQLYDKILSTNPDNVNAKVGKGLIYVERGELNEAKILLEEIVRDYPNNLEAESEYYWCLVKMGQHVEGRQGLHNFVTKITGGDLHSREIRAVAFWRLARSYMDSDEIDESYKYLIESLKNSDLYAPAYTLLGVLLQDHYGDLERGQKCFYKAFDLDSNEITAARYLVQQATQKNEWEVANVLAKRVVDNEATRRLIMRGDTEDPSWPYRVLGSGALNNQDDAKAVEWFQTALRTNAKDYHCWVGLGEAYFNCGRLDAAAKVFQHALEMNHESDWTIQYLLGVVLCEMKDYNEGLTYLYSALEAQPNEECIISAIYKANIESSIKFLHSGFFGRAINSVSKALNFVKQGVEINKTSQKVWKALGDCLRVFVKIRERIDDAPFELVFDIFDKVDFDSFEYPLSESISVSNAKAKLKEGQKVDTLLLLIILASVTALNNLPLKANKILKATGFYNLGLALLEAFQISYSNELRDLSVYYFKRAIKIEQNNPNYWIALGNAYFTTNPLISQHCYIKATTLEVKDAEIWVNLAILYLSFGDAQLSQEAFLRAQSVAPSDPQSWLGNAVVAEVLGDDSKASDQYIHAFTLSKGRLPLASLLYGLSVINRSADRDPKNIETAQEFSMSNQAMYQYLKYYPKDQTALSVALSIAERCKDFETAIQLGTRLCQLDEEVYDVEECDSILLKIAVTKSQLARLHLGLGDYEAAIKECKFALELDSESDEIVISTRITLGLVYFFTNRFQEAIGELKIVLSQYNDSARIVALISQVLYAHNTDQSKQAAIDQLFAHIEEHGSSLLIVLTLGAISLVEDLPEYLEAVKDDLLGLNLSEIVADTRREVPMLINEINDRLGKDEDKIWCRYAYMFPFSYHIWKHVNSEMAKQVIVSKNEKVTGDEYAEAMVKTGRLRDIQRGLMMNPCNEEAMKAIESCIA</sequence>
<dbReference type="Pfam" id="PF13181">
    <property type="entry name" value="TPR_8"/>
    <property type="match status" value="2"/>
</dbReference>
<dbReference type="GeneID" id="93648993"/>
<proteinExistence type="predicted"/>
<dbReference type="InterPro" id="IPR040962">
    <property type="entry name" value="TPR_22"/>
</dbReference>
<name>A0A8H7ZJB3_9ASCO</name>
<dbReference type="Pfam" id="PF18833">
    <property type="entry name" value="TPR_22"/>
    <property type="match status" value="1"/>
</dbReference>